<comment type="similarity">
    <text evidence="1">Belongs to the calycin superfamily. Fatty-acid binding protein (FABP) family.</text>
</comment>
<dbReference type="InterPro" id="IPR040094">
    <property type="entry name" value="Lbp1-4"/>
</dbReference>
<evidence type="ECO:0000313" key="7">
    <source>
        <dbReference type="Proteomes" id="UP001328107"/>
    </source>
</evidence>
<organism evidence="6 7">
    <name type="scientific">Pristionchus mayeri</name>
    <dbReference type="NCBI Taxonomy" id="1317129"/>
    <lineage>
        <taxon>Eukaryota</taxon>
        <taxon>Metazoa</taxon>
        <taxon>Ecdysozoa</taxon>
        <taxon>Nematoda</taxon>
        <taxon>Chromadorea</taxon>
        <taxon>Rhabditida</taxon>
        <taxon>Rhabditina</taxon>
        <taxon>Diplogasteromorpha</taxon>
        <taxon>Diplogasteroidea</taxon>
        <taxon>Neodiplogasteridae</taxon>
        <taxon>Pristionchus</taxon>
    </lineage>
</organism>
<gene>
    <name evidence="6" type="ORF">PMAYCL1PPCAC_02890</name>
</gene>
<reference evidence="7" key="1">
    <citation type="submission" date="2022-10" db="EMBL/GenBank/DDBJ databases">
        <title>Genome assembly of Pristionchus species.</title>
        <authorList>
            <person name="Yoshida K."/>
            <person name="Sommer R.J."/>
        </authorList>
    </citation>
    <scope>NUCLEOTIDE SEQUENCE [LARGE SCALE GENOMIC DNA]</scope>
    <source>
        <strain evidence="7">RS5460</strain>
    </source>
</reference>
<evidence type="ECO:0000313" key="6">
    <source>
        <dbReference type="EMBL" id="GMR32695.1"/>
    </source>
</evidence>
<evidence type="ECO:0000256" key="3">
    <source>
        <dbReference type="ARBA" id="ARBA00023121"/>
    </source>
</evidence>
<dbReference type="Proteomes" id="UP001328107">
    <property type="component" value="Unassembled WGS sequence"/>
</dbReference>
<keyword evidence="4" id="KW-0732">Signal</keyword>
<protein>
    <recommendedName>
        <fullName evidence="5">Cytosolic fatty-acid binding proteins domain-containing protein</fullName>
    </recommendedName>
</protein>
<evidence type="ECO:0000256" key="1">
    <source>
        <dbReference type="ARBA" id="ARBA00008390"/>
    </source>
</evidence>
<evidence type="ECO:0000256" key="4">
    <source>
        <dbReference type="SAM" id="SignalP"/>
    </source>
</evidence>
<name>A0AAN4Z7L5_9BILA</name>
<feature type="non-terminal residue" evidence="6">
    <location>
        <position position="1"/>
    </location>
</feature>
<proteinExistence type="inferred from homology"/>
<dbReference type="InterPro" id="IPR012674">
    <property type="entry name" value="Calycin"/>
</dbReference>
<dbReference type="PRINTS" id="PR00178">
    <property type="entry name" value="FATTYACIDBP"/>
</dbReference>
<dbReference type="AlphaFoldDB" id="A0AAN4Z7L5"/>
<feature type="chain" id="PRO_5042827779" description="Cytosolic fatty-acid binding proteins domain-containing protein" evidence="4">
    <location>
        <begin position="28"/>
        <end position="169"/>
    </location>
</feature>
<evidence type="ECO:0000259" key="5">
    <source>
        <dbReference type="PROSITE" id="PS00214"/>
    </source>
</evidence>
<dbReference type="GO" id="GO:0008289">
    <property type="term" value="F:lipid binding"/>
    <property type="evidence" value="ECO:0007669"/>
    <property type="project" value="UniProtKB-KW"/>
</dbReference>
<keyword evidence="7" id="KW-1185">Reference proteome</keyword>
<dbReference type="PANTHER" id="PTHR22725">
    <property type="entry name" value="FATTY ACID-BINDING PROTEIN HOMOLOG 1-RELATED-RELATED"/>
    <property type="match status" value="1"/>
</dbReference>
<keyword evidence="3" id="KW-0446">Lipid-binding</keyword>
<keyword evidence="2" id="KW-0813">Transport</keyword>
<accession>A0AAN4Z7L5</accession>
<dbReference type="PROSITE" id="PS00214">
    <property type="entry name" value="FABP"/>
    <property type="match status" value="1"/>
</dbReference>
<feature type="domain" description="Cytosolic fatty-acid binding proteins" evidence="5">
    <location>
        <begin position="37"/>
        <end position="54"/>
    </location>
</feature>
<dbReference type="InterPro" id="IPR000463">
    <property type="entry name" value="Fatty_acid-bd"/>
</dbReference>
<dbReference type="EMBL" id="BTRK01000001">
    <property type="protein sequence ID" value="GMR32695.1"/>
    <property type="molecule type" value="Genomic_DNA"/>
</dbReference>
<dbReference type="SUPFAM" id="SSF50814">
    <property type="entry name" value="Lipocalins"/>
    <property type="match status" value="1"/>
</dbReference>
<sequence length="169" mass="19372">PSVDPRLTMRLLLSSLVLLSLGLAISANTVLPEKFYGKFTLDHSENFDEYLEAKGYSWFTRKLVTLATFEKVFTKGAGNTFDYENLTTKKNVAYKGVTLGKEFTGEGLDSNEHKVTFYMKGDKLFEKHVPVKADGEAKEEEYEYYFDGEFLVVRMEANKVVGKRFYKRV</sequence>
<evidence type="ECO:0000256" key="2">
    <source>
        <dbReference type="ARBA" id="ARBA00022448"/>
    </source>
</evidence>
<comment type="caution">
    <text evidence="6">The sequence shown here is derived from an EMBL/GenBank/DDBJ whole genome shotgun (WGS) entry which is preliminary data.</text>
</comment>
<feature type="signal peptide" evidence="4">
    <location>
        <begin position="1"/>
        <end position="27"/>
    </location>
</feature>
<dbReference type="PANTHER" id="PTHR22725:SF2">
    <property type="entry name" value="FATTY ACID-BINDING PROTEIN HOMOLOG 1-RELATED"/>
    <property type="match status" value="1"/>
</dbReference>
<dbReference type="CDD" id="cd00742">
    <property type="entry name" value="FABP"/>
    <property type="match status" value="1"/>
</dbReference>
<dbReference type="Gene3D" id="2.40.128.20">
    <property type="match status" value="1"/>
</dbReference>